<evidence type="ECO:0000313" key="4">
    <source>
        <dbReference type="Proteomes" id="UP000266568"/>
    </source>
</evidence>
<dbReference type="InterPro" id="IPR036286">
    <property type="entry name" value="LexA/Signal_pep-like_sf"/>
</dbReference>
<dbReference type="GO" id="GO:0004252">
    <property type="term" value="F:serine-type endopeptidase activity"/>
    <property type="evidence" value="ECO:0007669"/>
    <property type="project" value="InterPro"/>
</dbReference>
<feature type="transmembrane region" description="Helical" evidence="1">
    <location>
        <begin position="7"/>
        <end position="24"/>
    </location>
</feature>
<keyword evidence="1" id="KW-1133">Transmembrane helix</keyword>
<sequence length="171" mass="18557">MRLRWGTLVTMVVAVNVVAISMWINPPPKLIWNASASVPIGFYTVRPAHDLRVRDLAVVTPPDDVARLLAAGGYLPLGVPLIKPVAALPGQNVCRSGVAITIDGKPFGTARERDRLHRPLPVWEGCRVVALDEIFFMNADRSDSLDGRYFGPLPASSVIGRATPLRTRAPS</sequence>
<dbReference type="AlphaFoldDB" id="A0A397NIP0"/>
<gene>
    <name evidence="3" type="ORF">DFR49_3286</name>
</gene>
<name>A0A397NIP0_9SPHN</name>
<dbReference type="EMBL" id="QXDC01000004">
    <property type="protein sequence ID" value="RIA37402.1"/>
    <property type="molecule type" value="Genomic_DNA"/>
</dbReference>
<keyword evidence="1" id="KW-0812">Transmembrane</keyword>
<dbReference type="InterPro" id="IPR019533">
    <property type="entry name" value="Peptidase_S26"/>
</dbReference>
<dbReference type="Proteomes" id="UP000266568">
    <property type="component" value="Unassembled WGS sequence"/>
</dbReference>
<evidence type="ECO:0000259" key="2">
    <source>
        <dbReference type="Pfam" id="PF10502"/>
    </source>
</evidence>
<dbReference type="Gene3D" id="2.10.109.10">
    <property type="entry name" value="Umud Fragment, subunit A"/>
    <property type="match status" value="1"/>
</dbReference>
<accession>A0A397NIP0</accession>
<keyword evidence="1" id="KW-0472">Membrane</keyword>
<evidence type="ECO:0000313" key="3">
    <source>
        <dbReference type="EMBL" id="RIA37402.1"/>
    </source>
</evidence>
<dbReference type="Pfam" id="PF10502">
    <property type="entry name" value="Peptidase_S26"/>
    <property type="match status" value="1"/>
</dbReference>
<organism evidence="3 4">
    <name type="scientific">Hephaestia caeni</name>
    <dbReference type="NCBI Taxonomy" id="645617"/>
    <lineage>
        <taxon>Bacteria</taxon>
        <taxon>Pseudomonadati</taxon>
        <taxon>Pseudomonadota</taxon>
        <taxon>Alphaproteobacteria</taxon>
        <taxon>Sphingomonadales</taxon>
        <taxon>Sphingomonadaceae</taxon>
        <taxon>Hephaestia</taxon>
    </lineage>
</organism>
<dbReference type="GO" id="GO:0006465">
    <property type="term" value="P:signal peptide processing"/>
    <property type="evidence" value="ECO:0007669"/>
    <property type="project" value="InterPro"/>
</dbReference>
<reference evidence="3 4" key="1">
    <citation type="submission" date="2018-08" db="EMBL/GenBank/DDBJ databases">
        <title>Genomic Encyclopedia of Type Strains, Phase IV (KMG-IV): sequencing the most valuable type-strain genomes for metagenomic binning, comparative biology and taxonomic classification.</title>
        <authorList>
            <person name="Goeker M."/>
        </authorList>
    </citation>
    <scope>NUCLEOTIDE SEQUENCE [LARGE SCALE GENOMIC DNA]</scope>
    <source>
        <strain evidence="3 4">DSM 25527</strain>
    </source>
</reference>
<comment type="caution">
    <text evidence="3">The sequence shown here is derived from an EMBL/GenBank/DDBJ whole genome shotgun (WGS) entry which is preliminary data.</text>
</comment>
<evidence type="ECO:0000256" key="1">
    <source>
        <dbReference type="SAM" id="Phobius"/>
    </source>
</evidence>
<protein>
    <submittedName>
        <fullName evidence="3">Conjugative transfer signal peptidase TraF</fullName>
    </submittedName>
</protein>
<proteinExistence type="predicted"/>
<keyword evidence="4" id="KW-1185">Reference proteome</keyword>
<dbReference type="RefSeq" id="WP_119036719.1">
    <property type="nucleotide sequence ID" value="NZ_QXDC01000004.1"/>
</dbReference>
<dbReference type="OrthoDB" id="5360818at2"/>
<feature type="domain" description="Peptidase S26" evidence="2">
    <location>
        <begin position="3"/>
        <end position="163"/>
    </location>
</feature>
<dbReference type="SUPFAM" id="SSF51306">
    <property type="entry name" value="LexA/Signal peptidase"/>
    <property type="match status" value="1"/>
</dbReference>